<evidence type="ECO:0000313" key="7">
    <source>
        <dbReference type="RefSeq" id="XP_032822282.1"/>
    </source>
</evidence>
<organism evidence="6 8">
    <name type="scientific">Petromyzon marinus</name>
    <name type="common">Sea lamprey</name>
    <dbReference type="NCBI Taxonomy" id="7757"/>
    <lineage>
        <taxon>Eukaryota</taxon>
        <taxon>Metazoa</taxon>
        <taxon>Chordata</taxon>
        <taxon>Craniata</taxon>
        <taxon>Vertebrata</taxon>
        <taxon>Cyclostomata</taxon>
        <taxon>Hyperoartia</taxon>
        <taxon>Petromyzontiformes</taxon>
        <taxon>Petromyzontidae</taxon>
        <taxon>Petromyzon</taxon>
    </lineage>
</organism>
<accession>A0AAJ7TQH9</accession>
<protein>
    <submittedName>
        <fullName evidence="7 8">LHFPL tetraspan subfamily member 4 protein isoform X2</fullName>
    </submittedName>
</protein>
<keyword evidence="2 5" id="KW-0812">Transmembrane</keyword>
<evidence type="ECO:0000256" key="4">
    <source>
        <dbReference type="ARBA" id="ARBA00023136"/>
    </source>
</evidence>
<dbReference type="GeneID" id="116949275"/>
<dbReference type="PANTHER" id="PTHR12489">
    <property type="entry name" value="LIPOMA HMGIC FUSION PARTNER-LIKE PROTEIN"/>
    <property type="match status" value="1"/>
</dbReference>
<evidence type="ECO:0000256" key="5">
    <source>
        <dbReference type="SAM" id="Phobius"/>
    </source>
</evidence>
<dbReference type="RefSeq" id="XP_032822283.1">
    <property type="nucleotide sequence ID" value="XM_032966392.1"/>
</dbReference>
<evidence type="ECO:0000256" key="2">
    <source>
        <dbReference type="ARBA" id="ARBA00022692"/>
    </source>
</evidence>
<feature type="transmembrane region" description="Helical" evidence="5">
    <location>
        <begin position="182"/>
        <end position="204"/>
    </location>
</feature>
<dbReference type="InterPro" id="IPR019372">
    <property type="entry name" value="LHFPL"/>
</dbReference>
<reference evidence="7 8" key="1">
    <citation type="submission" date="2025-04" db="UniProtKB">
        <authorList>
            <consortium name="RefSeq"/>
        </authorList>
    </citation>
    <scope>IDENTIFICATION</scope>
    <source>
        <tissue evidence="7 8">Sperm</tissue>
    </source>
</reference>
<feature type="transmembrane region" description="Helical" evidence="5">
    <location>
        <begin position="101"/>
        <end position="125"/>
    </location>
</feature>
<proteinExistence type="predicted"/>
<dbReference type="GO" id="GO:0005886">
    <property type="term" value="C:plasma membrane"/>
    <property type="evidence" value="ECO:0007669"/>
    <property type="project" value="TreeGrafter"/>
</dbReference>
<keyword evidence="6" id="KW-1185">Reference proteome</keyword>
<sequence length="232" mass="25062">MLQTPFAIFSAQEAAQMYRTNYVRNSRAIGVLWSIFTICFAIITVVVFVQPYWVGDGPETPQAGFFGLVHRCVGTGPAKSDLRCEGSFMDFSSVPSGAFKAASFFVATSMVLASACVVCFALFFFCNTATVYKICAWMQLTSAGCLVLGCLVFPDGWDAAEVRALCGEHASKYTLGECSVRWAYILAIIAILDAMILAFLAFVLGNRGNAALPPDLRSDSKGPDEEVTCKSV</sequence>
<evidence type="ECO:0000256" key="3">
    <source>
        <dbReference type="ARBA" id="ARBA00022989"/>
    </source>
</evidence>
<keyword evidence="4 5" id="KW-0472">Membrane</keyword>
<name>A0AAJ7TQH9_PETMA</name>
<dbReference type="RefSeq" id="XP_032822282.1">
    <property type="nucleotide sequence ID" value="XM_032966391.1"/>
</dbReference>
<dbReference type="Proteomes" id="UP001318040">
    <property type="component" value="Chromosome 36"/>
</dbReference>
<evidence type="ECO:0000313" key="6">
    <source>
        <dbReference type="Proteomes" id="UP001318040"/>
    </source>
</evidence>
<dbReference type="GO" id="GO:0007605">
    <property type="term" value="P:sensory perception of sound"/>
    <property type="evidence" value="ECO:0007669"/>
    <property type="project" value="TreeGrafter"/>
</dbReference>
<dbReference type="AlphaFoldDB" id="A0AAJ7TQH9"/>
<evidence type="ECO:0000313" key="8">
    <source>
        <dbReference type="RefSeq" id="XP_032822283.1"/>
    </source>
</evidence>
<gene>
    <name evidence="7 8" type="primary">LHFPL4</name>
</gene>
<evidence type="ECO:0000256" key="1">
    <source>
        <dbReference type="ARBA" id="ARBA00004141"/>
    </source>
</evidence>
<dbReference type="Pfam" id="PF10242">
    <property type="entry name" value="L_HMGIC_fpl"/>
    <property type="match status" value="1"/>
</dbReference>
<keyword evidence="3 5" id="KW-1133">Transmembrane helix</keyword>
<dbReference type="PANTHER" id="PTHR12489:SF1">
    <property type="entry name" value="LP10272P"/>
    <property type="match status" value="1"/>
</dbReference>
<comment type="subcellular location">
    <subcellularLocation>
        <location evidence="1">Membrane</location>
        <topology evidence="1">Multi-pass membrane protein</topology>
    </subcellularLocation>
</comment>
<feature type="transmembrane region" description="Helical" evidence="5">
    <location>
        <begin position="28"/>
        <end position="49"/>
    </location>
</feature>